<feature type="non-terminal residue" evidence="1">
    <location>
        <position position="1"/>
    </location>
</feature>
<dbReference type="EMBL" id="NDHI03003768">
    <property type="protein sequence ID" value="PNJ03253.1"/>
    <property type="molecule type" value="Genomic_DNA"/>
</dbReference>
<comment type="caution">
    <text evidence="1">The sequence shown here is derived from an EMBL/GenBank/DDBJ whole genome shotgun (WGS) entry which is preliminary data.</text>
</comment>
<name>A0A2J8R411_PONAB</name>
<accession>A0A2J8R411</accession>
<organism evidence="1">
    <name type="scientific">Pongo abelii</name>
    <name type="common">Sumatran orangutan</name>
    <name type="synonym">Pongo pygmaeus abelii</name>
    <dbReference type="NCBI Taxonomy" id="9601"/>
    <lineage>
        <taxon>Eukaryota</taxon>
        <taxon>Metazoa</taxon>
        <taxon>Chordata</taxon>
        <taxon>Craniata</taxon>
        <taxon>Vertebrata</taxon>
        <taxon>Euteleostomi</taxon>
        <taxon>Mammalia</taxon>
        <taxon>Eutheria</taxon>
        <taxon>Euarchontoglires</taxon>
        <taxon>Primates</taxon>
        <taxon>Haplorrhini</taxon>
        <taxon>Catarrhini</taxon>
        <taxon>Hominidae</taxon>
        <taxon>Pongo</taxon>
    </lineage>
</organism>
<gene>
    <name evidence="1" type="ORF">CR201_G0054246</name>
</gene>
<reference evidence="1" key="1">
    <citation type="submission" date="2017-12" db="EMBL/GenBank/DDBJ databases">
        <title>High-resolution comparative analysis of great ape genomes.</title>
        <authorList>
            <person name="Pollen A."/>
            <person name="Hastie A."/>
            <person name="Hormozdiari F."/>
            <person name="Dougherty M."/>
            <person name="Liu R."/>
            <person name="Chaisson M."/>
            <person name="Hoppe E."/>
            <person name="Hill C."/>
            <person name="Pang A."/>
            <person name="Hillier L."/>
            <person name="Baker C."/>
            <person name="Armstrong J."/>
            <person name="Shendure J."/>
            <person name="Paten B."/>
            <person name="Wilson R."/>
            <person name="Chao H."/>
            <person name="Schneider V."/>
            <person name="Ventura M."/>
            <person name="Kronenberg Z."/>
            <person name="Murali S."/>
            <person name="Gordon D."/>
            <person name="Cantsilieris S."/>
            <person name="Munson K."/>
            <person name="Nelson B."/>
            <person name="Raja A."/>
            <person name="Underwood J."/>
            <person name="Diekhans M."/>
            <person name="Fiddes I."/>
            <person name="Haussler D."/>
            <person name="Eichler E."/>
        </authorList>
    </citation>
    <scope>NUCLEOTIDE SEQUENCE [LARGE SCALE GENOMIC DNA]</scope>
    <source>
        <strain evidence="1">Susie</strain>
    </source>
</reference>
<feature type="non-terminal residue" evidence="1">
    <location>
        <position position="121"/>
    </location>
</feature>
<dbReference type="PANTHER" id="PTHR14248">
    <property type="entry name" value="CYCLIN Y, ISOFORM A"/>
    <property type="match status" value="1"/>
</dbReference>
<sequence length="121" mass="13599">AGEPMAAAVQPTEVTVEVGEDLHMHHIRDQKMPEALEFNLSANPEASTIFQENSQTDDLEFNPSDNPEASTMLQRNSQTDVVEIRRSNCTNHFRKQYSSYSTIFLDDSTASQPYLTMTTIS</sequence>
<evidence type="ECO:0000313" key="1">
    <source>
        <dbReference type="EMBL" id="PNJ03253.1"/>
    </source>
</evidence>
<protein>
    <submittedName>
        <fullName evidence="1">AGAP4 isoform 7</fullName>
    </submittedName>
</protein>
<dbReference type="AlphaFoldDB" id="A0A2J8R411"/>
<proteinExistence type="predicted"/>